<dbReference type="InterPro" id="IPR004875">
    <property type="entry name" value="DDE_SF_endonuclease_dom"/>
</dbReference>
<feature type="domain" description="DDE-1" evidence="1">
    <location>
        <begin position="56"/>
        <end position="228"/>
    </location>
</feature>
<accession>A0A3N4HNI0</accession>
<dbReference type="GO" id="GO:0003677">
    <property type="term" value="F:DNA binding"/>
    <property type="evidence" value="ECO:0007669"/>
    <property type="project" value="TreeGrafter"/>
</dbReference>
<gene>
    <name evidence="2" type="ORF">BJ508DRAFT_214570</name>
</gene>
<evidence type="ECO:0000259" key="1">
    <source>
        <dbReference type="Pfam" id="PF03184"/>
    </source>
</evidence>
<protein>
    <submittedName>
        <fullName evidence="2">CENP-B protein</fullName>
    </submittedName>
</protein>
<dbReference type="STRING" id="1160509.A0A3N4HNI0"/>
<dbReference type="OrthoDB" id="5422709at2759"/>
<evidence type="ECO:0000313" key="3">
    <source>
        <dbReference type="Proteomes" id="UP000275078"/>
    </source>
</evidence>
<dbReference type="PANTHER" id="PTHR19303:SF74">
    <property type="entry name" value="POGO TRANSPOSABLE ELEMENT WITH KRAB DOMAIN"/>
    <property type="match status" value="1"/>
</dbReference>
<dbReference type="PANTHER" id="PTHR19303">
    <property type="entry name" value="TRANSPOSON"/>
    <property type="match status" value="1"/>
</dbReference>
<dbReference type="InterPro" id="IPR050863">
    <property type="entry name" value="CenT-Element_Derived"/>
</dbReference>
<sequence>MDYNRKLKRLLDSKKFKSSHILNFDEKGFLIGLGAKVVVLCRSNRRNPRLLQDGKRELITVVETIAADGTALPPFIIFKGKSHTQGMYQFTRSLFPGCRIAYSEKGYMTSTLSEIFIVEHLSQHLDLDDGEPRLLVMDGHTTHITYNFLKYCLDRNIFPIVIPSHTSHLLQPLDVGCFGPYAKKYSQALDNYVLTHLTEDYIGREDFFPILALCREEALTKHNIIKAFEATGIVPFNQRIVVER</sequence>
<dbReference type="AlphaFoldDB" id="A0A3N4HNI0"/>
<evidence type="ECO:0000313" key="2">
    <source>
        <dbReference type="EMBL" id="RPA75385.1"/>
    </source>
</evidence>
<name>A0A3N4HNI0_ASCIM</name>
<keyword evidence="3" id="KW-1185">Reference proteome</keyword>
<dbReference type="EMBL" id="ML119765">
    <property type="protein sequence ID" value="RPA75385.1"/>
    <property type="molecule type" value="Genomic_DNA"/>
</dbReference>
<organism evidence="2 3">
    <name type="scientific">Ascobolus immersus RN42</name>
    <dbReference type="NCBI Taxonomy" id="1160509"/>
    <lineage>
        <taxon>Eukaryota</taxon>
        <taxon>Fungi</taxon>
        <taxon>Dikarya</taxon>
        <taxon>Ascomycota</taxon>
        <taxon>Pezizomycotina</taxon>
        <taxon>Pezizomycetes</taxon>
        <taxon>Pezizales</taxon>
        <taxon>Ascobolaceae</taxon>
        <taxon>Ascobolus</taxon>
    </lineage>
</organism>
<reference evidence="2 3" key="1">
    <citation type="journal article" date="2018" name="Nat. Ecol. Evol.">
        <title>Pezizomycetes genomes reveal the molecular basis of ectomycorrhizal truffle lifestyle.</title>
        <authorList>
            <person name="Murat C."/>
            <person name="Payen T."/>
            <person name="Noel B."/>
            <person name="Kuo A."/>
            <person name="Morin E."/>
            <person name="Chen J."/>
            <person name="Kohler A."/>
            <person name="Krizsan K."/>
            <person name="Balestrini R."/>
            <person name="Da Silva C."/>
            <person name="Montanini B."/>
            <person name="Hainaut M."/>
            <person name="Levati E."/>
            <person name="Barry K.W."/>
            <person name="Belfiori B."/>
            <person name="Cichocki N."/>
            <person name="Clum A."/>
            <person name="Dockter R.B."/>
            <person name="Fauchery L."/>
            <person name="Guy J."/>
            <person name="Iotti M."/>
            <person name="Le Tacon F."/>
            <person name="Lindquist E.A."/>
            <person name="Lipzen A."/>
            <person name="Malagnac F."/>
            <person name="Mello A."/>
            <person name="Molinier V."/>
            <person name="Miyauchi S."/>
            <person name="Poulain J."/>
            <person name="Riccioni C."/>
            <person name="Rubini A."/>
            <person name="Sitrit Y."/>
            <person name="Splivallo R."/>
            <person name="Traeger S."/>
            <person name="Wang M."/>
            <person name="Zifcakova L."/>
            <person name="Wipf D."/>
            <person name="Zambonelli A."/>
            <person name="Paolocci F."/>
            <person name="Nowrousian M."/>
            <person name="Ottonello S."/>
            <person name="Baldrian P."/>
            <person name="Spatafora J.W."/>
            <person name="Henrissat B."/>
            <person name="Nagy L.G."/>
            <person name="Aury J.M."/>
            <person name="Wincker P."/>
            <person name="Grigoriev I.V."/>
            <person name="Bonfante P."/>
            <person name="Martin F.M."/>
        </authorList>
    </citation>
    <scope>NUCLEOTIDE SEQUENCE [LARGE SCALE GENOMIC DNA]</scope>
    <source>
        <strain evidence="2 3">RN42</strain>
    </source>
</reference>
<dbReference type="GO" id="GO:0005634">
    <property type="term" value="C:nucleus"/>
    <property type="evidence" value="ECO:0007669"/>
    <property type="project" value="TreeGrafter"/>
</dbReference>
<feature type="non-terminal residue" evidence="2">
    <location>
        <position position="244"/>
    </location>
</feature>
<dbReference type="Proteomes" id="UP000275078">
    <property type="component" value="Unassembled WGS sequence"/>
</dbReference>
<proteinExistence type="predicted"/>
<dbReference type="Pfam" id="PF03184">
    <property type="entry name" value="DDE_1"/>
    <property type="match status" value="1"/>
</dbReference>